<dbReference type="Pfam" id="PF18718">
    <property type="entry name" value="CxC5"/>
    <property type="match status" value="1"/>
</dbReference>
<evidence type="ECO:0008006" key="6">
    <source>
        <dbReference type="Google" id="ProtNLM"/>
    </source>
</evidence>
<evidence type="ECO:0000259" key="2">
    <source>
        <dbReference type="Pfam" id="PF18718"/>
    </source>
</evidence>
<evidence type="ECO:0000313" key="4">
    <source>
        <dbReference type="EMBL" id="GEM07740.1"/>
    </source>
</evidence>
<dbReference type="AlphaFoldDB" id="A0A511KBI8"/>
<dbReference type="Pfam" id="PF18721">
    <property type="entry name" value="CxC6"/>
    <property type="match status" value="1"/>
</dbReference>
<organism evidence="4 5">
    <name type="scientific">Rhodotorula toruloides</name>
    <name type="common">Yeast</name>
    <name type="synonym">Rhodosporidium toruloides</name>
    <dbReference type="NCBI Taxonomy" id="5286"/>
    <lineage>
        <taxon>Eukaryota</taxon>
        <taxon>Fungi</taxon>
        <taxon>Dikarya</taxon>
        <taxon>Basidiomycota</taxon>
        <taxon>Pucciniomycotina</taxon>
        <taxon>Microbotryomycetes</taxon>
        <taxon>Sporidiobolales</taxon>
        <taxon>Sporidiobolaceae</taxon>
        <taxon>Rhodotorula</taxon>
    </lineage>
</organism>
<feature type="compositionally biased region" description="Acidic residues" evidence="1">
    <location>
        <begin position="1"/>
        <end position="10"/>
    </location>
</feature>
<dbReference type="EMBL" id="BJWK01000004">
    <property type="protein sequence ID" value="GEM07740.1"/>
    <property type="molecule type" value="Genomic_DNA"/>
</dbReference>
<evidence type="ECO:0000259" key="3">
    <source>
        <dbReference type="Pfam" id="PF18721"/>
    </source>
</evidence>
<feature type="domain" description="CxC6 like cysteine cluster associated with KDZ" evidence="3">
    <location>
        <begin position="445"/>
        <end position="515"/>
    </location>
</feature>
<proteinExistence type="predicted"/>
<accession>A0A511KBI8</accession>
<gene>
    <name evidence="4" type="ORF">Rt10032_c04g1757</name>
</gene>
<reference evidence="4 5" key="1">
    <citation type="submission" date="2019-07" db="EMBL/GenBank/DDBJ databases">
        <title>Rhodotorula toruloides NBRC10032 genome sequencing.</title>
        <authorList>
            <person name="Shida Y."/>
            <person name="Takaku H."/>
            <person name="Ogasawara W."/>
            <person name="Mori K."/>
        </authorList>
    </citation>
    <scope>NUCLEOTIDE SEQUENCE [LARGE SCALE GENOMIC DNA]</scope>
    <source>
        <strain evidence="4 5">NBRC10032</strain>
    </source>
</reference>
<name>A0A511KBI8_RHOTO</name>
<sequence length="775" mass="86129">MLEKVEEDIAEVSPPRKKPTPPKSRLAQPPPAGFPTASRPASQPSEGRRVGPVKPPSPRTPKKRHQPPATTADVTPHRTARLDRLIPGLDLPHLVHLARAVQDTRQFLSISHVHSQAGGRTFDASLNFLGDSLFQESPLDTSDAPQAALYLARALRLYPPPVLALPTNPFLRILCTPRTSCQQCSAALTLRKRPSDPFWLVGTASPAERVLVAHLTCTNRHCRAVHHPEHVECDVPGGPVWLWEPEPEVIKVGQRVWVTKDFARHFRILLLEQTVSPGGFASLWNKLYADRTGELDKSATEEPLNLSFFDADSEDSTEDEEKSISEIRSSSFRLTSQHVWRAFVIYSCLRASNASTRAFTSSPRPSTADLVALANSTLFGSGTASVHDLSPHHCTTCSKPRRRWLGGPATEAERDKGVLWAETSRKTKLEEDAIKLPGPPVQLAVCDGTEIGHLLCAAPNCPNSPELHRRSGRFCSTHIQLHEVCGVVGCGRTRSDEVDQHPSEACDAHEHQELWLRFLRGREQVRARGWRGRLGTKKVKKETTYDWATLKLEGSDDELENSGRPTAARKISTMWTFRRSKTLQTLVAACGVPLAWATFADGEMPSSVIDFLSTVHAQWSPDMSSTTARSPFPSYIAYDRSCDVLRALLRQPSSSGNSPLPPFLHTSRLIVTAFHKQSHPRGDAFCDEFCDPTPLDGRAPDLVVPYKPIGKSKKRAPQLRTFERAFNTSAAEQLNSTLSRFASLLSTLKAENFTFLVHVLLWHRRDEVEERERAL</sequence>
<evidence type="ECO:0000313" key="5">
    <source>
        <dbReference type="Proteomes" id="UP000321518"/>
    </source>
</evidence>
<comment type="caution">
    <text evidence="4">The sequence shown here is derived from an EMBL/GenBank/DDBJ whole genome shotgun (WGS) entry which is preliminary data.</text>
</comment>
<evidence type="ECO:0000256" key="1">
    <source>
        <dbReference type="SAM" id="MobiDB-lite"/>
    </source>
</evidence>
<dbReference type="OrthoDB" id="2527272at2759"/>
<dbReference type="InterPro" id="IPR041539">
    <property type="entry name" value="CxC5"/>
</dbReference>
<feature type="domain" description="CxC5 like cysteine cluster associated with KDZ" evidence="2">
    <location>
        <begin position="172"/>
        <end position="287"/>
    </location>
</feature>
<dbReference type="Proteomes" id="UP000321518">
    <property type="component" value="Unassembled WGS sequence"/>
</dbReference>
<dbReference type="InterPro" id="IPR040898">
    <property type="entry name" value="CxC6"/>
</dbReference>
<protein>
    <recommendedName>
        <fullName evidence="6">CxC6 like cysteine cluster associated with KDZ domain-containing protein</fullName>
    </recommendedName>
</protein>
<feature type="region of interest" description="Disordered" evidence="1">
    <location>
        <begin position="1"/>
        <end position="78"/>
    </location>
</feature>